<accession>A0A8H5ARU2</accession>
<dbReference type="AlphaFoldDB" id="A0A8H5ARU2"/>
<evidence type="ECO:0000313" key="1">
    <source>
        <dbReference type="EMBL" id="KAF5309729.1"/>
    </source>
</evidence>
<organism evidence="1 2">
    <name type="scientific">Ephemerocybe angulata</name>
    <dbReference type="NCBI Taxonomy" id="980116"/>
    <lineage>
        <taxon>Eukaryota</taxon>
        <taxon>Fungi</taxon>
        <taxon>Dikarya</taxon>
        <taxon>Basidiomycota</taxon>
        <taxon>Agaricomycotina</taxon>
        <taxon>Agaricomycetes</taxon>
        <taxon>Agaricomycetidae</taxon>
        <taxon>Agaricales</taxon>
        <taxon>Agaricineae</taxon>
        <taxon>Psathyrellaceae</taxon>
        <taxon>Ephemerocybe</taxon>
    </lineage>
</organism>
<dbReference type="EMBL" id="JAACJK010000232">
    <property type="protein sequence ID" value="KAF5309729.1"/>
    <property type="molecule type" value="Genomic_DNA"/>
</dbReference>
<name>A0A8H5ARU2_9AGAR</name>
<dbReference type="Proteomes" id="UP000541558">
    <property type="component" value="Unassembled WGS sequence"/>
</dbReference>
<gene>
    <name evidence="1" type="ORF">D9611_014458</name>
</gene>
<protein>
    <submittedName>
        <fullName evidence="1">Uncharacterized protein</fullName>
    </submittedName>
</protein>
<evidence type="ECO:0000313" key="2">
    <source>
        <dbReference type="Proteomes" id="UP000541558"/>
    </source>
</evidence>
<sequence length="128" mass="14239">MGMIITPTRTQPTTSLYDLPSRTTTPRRVVLHILLPAATHLDPSIIIIDIAPAQPIARDLSNLKFAQNQTELSRQIAELAEEARRQGVLMGRLVEVLGEGGIREGALRDVLKGRGKRREGWHGDEDER</sequence>
<reference evidence="1 2" key="1">
    <citation type="journal article" date="2020" name="ISME J.">
        <title>Uncovering the hidden diversity of litter-decomposition mechanisms in mushroom-forming fungi.</title>
        <authorList>
            <person name="Floudas D."/>
            <person name="Bentzer J."/>
            <person name="Ahren D."/>
            <person name="Johansson T."/>
            <person name="Persson P."/>
            <person name="Tunlid A."/>
        </authorList>
    </citation>
    <scope>NUCLEOTIDE SEQUENCE [LARGE SCALE GENOMIC DNA]</scope>
    <source>
        <strain evidence="1 2">CBS 175.51</strain>
    </source>
</reference>
<proteinExistence type="predicted"/>
<keyword evidence="2" id="KW-1185">Reference proteome</keyword>
<comment type="caution">
    <text evidence="1">The sequence shown here is derived from an EMBL/GenBank/DDBJ whole genome shotgun (WGS) entry which is preliminary data.</text>
</comment>